<dbReference type="InterPro" id="IPR000868">
    <property type="entry name" value="Isochorismatase-like_dom"/>
</dbReference>
<evidence type="ECO:0000259" key="2">
    <source>
        <dbReference type="Pfam" id="PF00857"/>
    </source>
</evidence>
<keyword evidence="1" id="KW-0378">Hydrolase</keyword>
<dbReference type="RefSeq" id="WP_344019549.1">
    <property type="nucleotide sequence ID" value="NZ_BAAAJK010000005.1"/>
</dbReference>
<dbReference type="PANTHER" id="PTHR43540">
    <property type="entry name" value="PEROXYUREIDOACRYLATE/UREIDOACRYLATE AMIDOHYDROLASE-RELATED"/>
    <property type="match status" value="1"/>
</dbReference>
<evidence type="ECO:0000256" key="1">
    <source>
        <dbReference type="ARBA" id="ARBA00022801"/>
    </source>
</evidence>
<feature type="domain" description="Isochorismatase-like" evidence="2">
    <location>
        <begin position="4"/>
        <end position="189"/>
    </location>
</feature>
<dbReference type="EMBL" id="BAAAJK010000005">
    <property type="protein sequence ID" value="GAA1383846.1"/>
    <property type="molecule type" value="Genomic_DNA"/>
</dbReference>
<dbReference type="PANTHER" id="PTHR43540:SF6">
    <property type="entry name" value="ISOCHORISMATASE-LIKE DOMAIN-CONTAINING PROTEIN"/>
    <property type="match status" value="1"/>
</dbReference>
<dbReference type="InterPro" id="IPR050272">
    <property type="entry name" value="Isochorismatase-like_hydrls"/>
</dbReference>
<keyword evidence="4" id="KW-1185">Reference proteome</keyword>
<dbReference type="Proteomes" id="UP001501414">
    <property type="component" value="Unassembled WGS sequence"/>
</dbReference>
<evidence type="ECO:0000313" key="3">
    <source>
        <dbReference type="EMBL" id="GAA1383846.1"/>
    </source>
</evidence>
<proteinExistence type="predicted"/>
<dbReference type="Gene3D" id="3.40.50.850">
    <property type="entry name" value="Isochorismatase-like"/>
    <property type="match status" value="1"/>
</dbReference>
<comment type="caution">
    <text evidence="3">The sequence shown here is derived from an EMBL/GenBank/DDBJ whole genome shotgun (WGS) entry which is preliminary data.</text>
</comment>
<reference evidence="4" key="1">
    <citation type="journal article" date="2019" name="Int. J. Syst. Evol. Microbiol.">
        <title>The Global Catalogue of Microorganisms (GCM) 10K type strain sequencing project: providing services to taxonomists for standard genome sequencing and annotation.</title>
        <authorList>
            <consortium name="The Broad Institute Genomics Platform"/>
            <consortium name="The Broad Institute Genome Sequencing Center for Infectious Disease"/>
            <person name="Wu L."/>
            <person name="Ma J."/>
        </authorList>
    </citation>
    <scope>NUCLEOTIDE SEQUENCE [LARGE SCALE GENOMIC DNA]</scope>
    <source>
        <strain evidence="4">JCM 11896</strain>
    </source>
</reference>
<dbReference type="InterPro" id="IPR036380">
    <property type="entry name" value="Isochorismatase-like_sf"/>
</dbReference>
<accession>A0ABP4IC89</accession>
<sequence length="203" mass="21269">MSTTAVLVIDMQNGFVHPEGSLGRAGMGLPDAEPTIAAIEALIASARASGLPVVYTRHVISEGGPEMSAAWRQAAAPAMAVEPRMLSHGSWDARIVDPLAPAAGDVVVEKNRYDAFLYTDLEDTLRGLGVDRLVVAGVLTNVCVESTVRSGLERRFDVAVASDATTAYDGFREPSLTAMGALFATVAPWSELVAGADDPVEVS</sequence>
<name>A0ABP4IC89_9PSEU</name>
<gene>
    <name evidence="3" type="ORF">GCM10009613_13790</name>
</gene>
<dbReference type="SUPFAM" id="SSF52499">
    <property type="entry name" value="Isochorismatase-like hydrolases"/>
    <property type="match status" value="1"/>
</dbReference>
<protein>
    <recommendedName>
        <fullName evidence="2">Isochorismatase-like domain-containing protein</fullName>
    </recommendedName>
</protein>
<evidence type="ECO:0000313" key="4">
    <source>
        <dbReference type="Proteomes" id="UP001501414"/>
    </source>
</evidence>
<dbReference type="CDD" id="cd00431">
    <property type="entry name" value="cysteine_hydrolases"/>
    <property type="match status" value="1"/>
</dbReference>
<organism evidence="3 4">
    <name type="scientific">Pseudonocardia kongjuensis</name>
    <dbReference type="NCBI Taxonomy" id="102227"/>
    <lineage>
        <taxon>Bacteria</taxon>
        <taxon>Bacillati</taxon>
        <taxon>Actinomycetota</taxon>
        <taxon>Actinomycetes</taxon>
        <taxon>Pseudonocardiales</taxon>
        <taxon>Pseudonocardiaceae</taxon>
        <taxon>Pseudonocardia</taxon>
    </lineage>
</organism>
<dbReference type="Pfam" id="PF00857">
    <property type="entry name" value="Isochorismatase"/>
    <property type="match status" value="1"/>
</dbReference>